<name>A0A7W6GMA3_9HYPH</name>
<dbReference type="InterPro" id="IPR029787">
    <property type="entry name" value="Nucleotide_cyclase"/>
</dbReference>
<evidence type="ECO:0000313" key="3">
    <source>
        <dbReference type="Proteomes" id="UP000574761"/>
    </source>
</evidence>
<evidence type="ECO:0000313" key="2">
    <source>
        <dbReference type="EMBL" id="MBB3980237.1"/>
    </source>
</evidence>
<comment type="caution">
    <text evidence="2">The sequence shown here is derived from an EMBL/GenBank/DDBJ whole genome shotgun (WGS) entry which is preliminary data.</text>
</comment>
<dbReference type="Pfam" id="PF00990">
    <property type="entry name" value="GGDEF"/>
    <property type="match status" value="1"/>
</dbReference>
<dbReference type="SMART" id="SM00267">
    <property type="entry name" value="GGDEF"/>
    <property type="match status" value="1"/>
</dbReference>
<keyword evidence="3" id="KW-1185">Reference proteome</keyword>
<dbReference type="Proteomes" id="UP000574761">
    <property type="component" value="Unassembled WGS sequence"/>
</dbReference>
<dbReference type="InterPro" id="IPR043128">
    <property type="entry name" value="Rev_trsase/Diguanyl_cyclase"/>
</dbReference>
<reference evidence="2 3" key="1">
    <citation type="submission" date="2020-08" db="EMBL/GenBank/DDBJ databases">
        <title>Genomic Encyclopedia of Type Strains, Phase IV (KMG-IV): sequencing the most valuable type-strain genomes for metagenomic binning, comparative biology and taxonomic classification.</title>
        <authorList>
            <person name="Goeker M."/>
        </authorList>
    </citation>
    <scope>NUCLEOTIDE SEQUENCE [LARGE SCALE GENOMIC DNA]</scope>
    <source>
        <strain evidence="2 3">DSM 100211</strain>
    </source>
</reference>
<dbReference type="Gene3D" id="3.30.70.270">
    <property type="match status" value="1"/>
</dbReference>
<dbReference type="SUPFAM" id="SSF55073">
    <property type="entry name" value="Nucleotide cyclase"/>
    <property type="match status" value="1"/>
</dbReference>
<accession>A0A7W6GMA3</accession>
<proteinExistence type="predicted"/>
<dbReference type="PANTHER" id="PTHR44757">
    <property type="entry name" value="DIGUANYLATE CYCLASE DGCP"/>
    <property type="match status" value="1"/>
</dbReference>
<sequence length="335" mass="36760">MALVSPRSWIAGLSTRFAQWLGEPALGNPSASAAEVAHLRKIFERSSKAARIGVWECALPSEALAWTDMVYELFDLLPGSTLDRPSIVDMYTEASRAELTRLRNRAIEERGGFSLDAEIITAKGNHRWIRITAIVECESDVPIRIFGLKQDITSEKIMIDQIRRLAETDALSGLANRNQFEKEFEHACALRSSGDQSVLFLVDMDGFKLVNDSFGHQAGDECLKETARRLMKILDQADVIARIGGDEFAILHRCSSLDGANRIGGEIIAALAQDYSRDGKQIRVGVSIGAVFGTSGFLPKDVFAVADKALYAAKREGGGILITKEMDNSQRVRAA</sequence>
<dbReference type="InterPro" id="IPR000160">
    <property type="entry name" value="GGDEF_dom"/>
</dbReference>
<dbReference type="RefSeq" id="WP_183808380.1">
    <property type="nucleotide sequence ID" value="NZ_JACIEE010000018.1"/>
</dbReference>
<dbReference type="CDD" id="cd01949">
    <property type="entry name" value="GGDEF"/>
    <property type="match status" value="1"/>
</dbReference>
<dbReference type="InterPro" id="IPR052155">
    <property type="entry name" value="Biofilm_reg_signaling"/>
</dbReference>
<dbReference type="PROSITE" id="PS50887">
    <property type="entry name" value="GGDEF"/>
    <property type="match status" value="1"/>
</dbReference>
<dbReference type="NCBIfam" id="TIGR00254">
    <property type="entry name" value="GGDEF"/>
    <property type="match status" value="1"/>
</dbReference>
<evidence type="ECO:0000259" key="1">
    <source>
        <dbReference type="PROSITE" id="PS50887"/>
    </source>
</evidence>
<dbReference type="SUPFAM" id="SSF55785">
    <property type="entry name" value="PYP-like sensor domain (PAS domain)"/>
    <property type="match status" value="1"/>
</dbReference>
<gene>
    <name evidence="2" type="ORF">GGQ64_005490</name>
</gene>
<dbReference type="Gene3D" id="3.30.450.20">
    <property type="entry name" value="PAS domain"/>
    <property type="match status" value="1"/>
</dbReference>
<feature type="domain" description="GGDEF" evidence="1">
    <location>
        <begin position="195"/>
        <end position="326"/>
    </location>
</feature>
<dbReference type="PANTHER" id="PTHR44757:SF2">
    <property type="entry name" value="BIOFILM ARCHITECTURE MAINTENANCE PROTEIN MBAA"/>
    <property type="match status" value="1"/>
</dbReference>
<dbReference type="EMBL" id="JACIEE010000018">
    <property type="protein sequence ID" value="MBB3980237.1"/>
    <property type="molecule type" value="Genomic_DNA"/>
</dbReference>
<organism evidence="2 3">
    <name type="scientific">Mycoplana azooxidifex</name>
    <dbReference type="NCBI Taxonomy" id="1636188"/>
    <lineage>
        <taxon>Bacteria</taxon>
        <taxon>Pseudomonadati</taxon>
        <taxon>Pseudomonadota</taxon>
        <taxon>Alphaproteobacteria</taxon>
        <taxon>Hyphomicrobiales</taxon>
        <taxon>Rhizobiaceae</taxon>
        <taxon>Mycoplana</taxon>
    </lineage>
</organism>
<dbReference type="InterPro" id="IPR035965">
    <property type="entry name" value="PAS-like_dom_sf"/>
</dbReference>
<dbReference type="AlphaFoldDB" id="A0A7W6GMA3"/>
<protein>
    <submittedName>
        <fullName evidence="2">Diguanylate cyclase (GGDEF)-like protein</fullName>
    </submittedName>
</protein>